<name>A0A9P1NA28_9PELO</name>
<evidence type="ECO:0000313" key="2">
    <source>
        <dbReference type="EMBL" id="CAI5455260.1"/>
    </source>
</evidence>
<comment type="caution">
    <text evidence="2">The sequence shown here is derived from an EMBL/GenBank/DDBJ whole genome shotgun (WGS) entry which is preliminary data.</text>
</comment>
<dbReference type="EMBL" id="CANHGI010000006">
    <property type="protein sequence ID" value="CAI5455260.1"/>
    <property type="molecule type" value="Genomic_DNA"/>
</dbReference>
<feature type="compositionally biased region" description="Polar residues" evidence="1">
    <location>
        <begin position="57"/>
        <end position="74"/>
    </location>
</feature>
<feature type="region of interest" description="Disordered" evidence="1">
    <location>
        <begin position="41"/>
        <end position="78"/>
    </location>
</feature>
<dbReference type="AlphaFoldDB" id="A0A9P1NA28"/>
<proteinExistence type="predicted"/>
<reference evidence="2" key="1">
    <citation type="submission" date="2022-11" db="EMBL/GenBank/DDBJ databases">
        <authorList>
            <person name="Kikuchi T."/>
        </authorList>
    </citation>
    <scope>NUCLEOTIDE SEQUENCE</scope>
    <source>
        <strain evidence="2">PS1010</strain>
    </source>
</reference>
<organism evidence="2 3">
    <name type="scientific">Caenorhabditis angaria</name>
    <dbReference type="NCBI Taxonomy" id="860376"/>
    <lineage>
        <taxon>Eukaryota</taxon>
        <taxon>Metazoa</taxon>
        <taxon>Ecdysozoa</taxon>
        <taxon>Nematoda</taxon>
        <taxon>Chromadorea</taxon>
        <taxon>Rhabditida</taxon>
        <taxon>Rhabditina</taxon>
        <taxon>Rhabditomorpha</taxon>
        <taxon>Rhabditoidea</taxon>
        <taxon>Rhabditidae</taxon>
        <taxon>Peloderinae</taxon>
        <taxon>Caenorhabditis</taxon>
    </lineage>
</organism>
<evidence type="ECO:0000313" key="3">
    <source>
        <dbReference type="Proteomes" id="UP001152747"/>
    </source>
</evidence>
<protein>
    <submittedName>
        <fullName evidence="2">Uncharacterized protein</fullName>
    </submittedName>
</protein>
<gene>
    <name evidence="2" type="ORF">CAMP_LOCUS17897</name>
</gene>
<accession>A0A9P1NA28</accession>
<evidence type="ECO:0000256" key="1">
    <source>
        <dbReference type="SAM" id="MobiDB-lite"/>
    </source>
</evidence>
<sequence length="127" mass="14042">MAAVSNANFQQIPTHSNAPYISAKQRLLNDWADANIAPNMIQGKIVKRKRSGDNKENANSQNSKRSKSTNSATKNAVPLENPVVLQNIVNSNNLQNIVAQNAVGRTFKRRGSSQNLAEKKGCREERR</sequence>
<keyword evidence="3" id="KW-1185">Reference proteome</keyword>
<dbReference type="Proteomes" id="UP001152747">
    <property type="component" value="Unassembled WGS sequence"/>
</dbReference>